<gene>
    <name evidence="1" type="ORF">QBC38DRAFT_460500</name>
</gene>
<name>A0AAN6YPM3_9PEZI</name>
<keyword evidence="2" id="KW-1185">Reference proteome</keyword>
<accession>A0AAN6YPM3</accession>
<proteinExistence type="predicted"/>
<reference evidence="1" key="2">
    <citation type="submission" date="2023-05" db="EMBL/GenBank/DDBJ databases">
        <authorList>
            <consortium name="Lawrence Berkeley National Laboratory"/>
            <person name="Steindorff A."/>
            <person name="Hensen N."/>
            <person name="Bonometti L."/>
            <person name="Westerberg I."/>
            <person name="Brannstrom I.O."/>
            <person name="Guillou S."/>
            <person name="Cros-Aarteil S."/>
            <person name="Calhoun S."/>
            <person name="Haridas S."/>
            <person name="Kuo A."/>
            <person name="Mondo S."/>
            <person name="Pangilinan J."/>
            <person name="Riley R."/>
            <person name="Labutti K."/>
            <person name="Andreopoulos B."/>
            <person name="Lipzen A."/>
            <person name="Chen C."/>
            <person name="Yanf M."/>
            <person name="Daum C."/>
            <person name="Ng V."/>
            <person name="Clum A."/>
            <person name="Ohm R."/>
            <person name="Martin F."/>
            <person name="Silar P."/>
            <person name="Natvig D."/>
            <person name="Lalanne C."/>
            <person name="Gautier V."/>
            <person name="Ament-Velasquez S.L."/>
            <person name="Kruys A."/>
            <person name="Hutchinson M.I."/>
            <person name="Powell A.J."/>
            <person name="Barry K."/>
            <person name="Miller A.N."/>
            <person name="Grigoriev I.V."/>
            <person name="Debuchy R."/>
            <person name="Gladieux P."/>
            <person name="Thoren M.H."/>
            <person name="Johannesson H."/>
        </authorList>
    </citation>
    <scope>NUCLEOTIDE SEQUENCE</scope>
    <source>
        <strain evidence="1">CBS 990.96</strain>
    </source>
</reference>
<dbReference type="Proteomes" id="UP001301958">
    <property type="component" value="Unassembled WGS sequence"/>
</dbReference>
<dbReference type="AlphaFoldDB" id="A0AAN6YPM3"/>
<sequence>MPLLPPGHSHPQVMTDLIHPRVPIRAKPALINRILPVEILYYIFGYVQLTSSLSSIRLTYPLWSSIALPLSFHSITLTPSLLNSIIPSSSSLLNLDSSSLIFQSIYRYTHHINLSLPSIPSYLSPFQINFILSNCTRLQSLTFIYPRYGPLDELSITPRDLILRDGIELVVVNYRLGMDLREGIPVDRVRSLDVVAEGGLGLVRRIREELRGLVGGCKGLRGLRYWDGEVEGWVWFERGEGEGKGWGWDKYQFMGLVGEGSPGLVDGGSRGLVDGGSRGLVDKGCNEEDEVEKKRWKKEWGFERVKRFEVRRIGGYSRRWENKVNKKKTKRVISRREEMEGWKKELERLEIVHGIKV</sequence>
<evidence type="ECO:0000313" key="2">
    <source>
        <dbReference type="Proteomes" id="UP001301958"/>
    </source>
</evidence>
<dbReference type="EMBL" id="MU865477">
    <property type="protein sequence ID" value="KAK4222345.1"/>
    <property type="molecule type" value="Genomic_DNA"/>
</dbReference>
<reference evidence="1" key="1">
    <citation type="journal article" date="2023" name="Mol. Phylogenet. Evol.">
        <title>Genome-scale phylogeny and comparative genomics of the fungal order Sordariales.</title>
        <authorList>
            <person name="Hensen N."/>
            <person name="Bonometti L."/>
            <person name="Westerberg I."/>
            <person name="Brannstrom I.O."/>
            <person name="Guillou S."/>
            <person name="Cros-Aarteil S."/>
            <person name="Calhoun S."/>
            <person name="Haridas S."/>
            <person name="Kuo A."/>
            <person name="Mondo S."/>
            <person name="Pangilinan J."/>
            <person name="Riley R."/>
            <person name="LaButti K."/>
            <person name="Andreopoulos B."/>
            <person name="Lipzen A."/>
            <person name="Chen C."/>
            <person name="Yan M."/>
            <person name="Daum C."/>
            <person name="Ng V."/>
            <person name="Clum A."/>
            <person name="Steindorff A."/>
            <person name="Ohm R.A."/>
            <person name="Martin F."/>
            <person name="Silar P."/>
            <person name="Natvig D.O."/>
            <person name="Lalanne C."/>
            <person name="Gautier V."/>
            <person name="Ament-Velasquez S.L."/>
            <person name="Kruys A."/>
            <person name="Hutchinson M.I."/>
            <person name="Powell A.J."/>
            <person name="Barry K."/>
            <person name="Miller A.N."/>
            <person name="Grigoriev I.V."/>
            <person name="Debuchy R."/>
            <person name="Gladieux P."/>
            <person name="Hiltunen Thoren M."/>
            <person name="Johannesson H."/>
        </authorList>
    </citation>
    <scope>NUCLEOTIDE SEQUENCE</scope>
    <source>
        <strain evidence="1">CBS 990.96</strain>
    </source>
</reference>
<organism evidence="1 2">
    <name type="scientific">Podospora fimiseda</name>
    <dbReference type="NCBI Taxonomy" id="252190"/>
    <lineage>
        <taxon>Eukaryota</taxon>
        <taxon>Fungi</taxon>
        <taxon>Dikarya</taxon>
        <taxon>Ascomycota</taxon>
        <taxon>Pezizomycotina</taxon>
        <taxon>Sordariomycetes</taxon>
        <taxon>Sordariomycetidae</taxon>
        <taxon>Sordariales</taxon>
        <taxon>Podosporaceae</taxon>
        <taxon>Podospora</taxon>
    </lineage>
</organism>
<comment type="caution">
    <text evidence="1">The sequence shown here is derived from an EMBL/GenBank/DDBJ whole genome shotgun (WGS) entry which is preliminary data.</text>
</comment>
<evidence type="ECO:0000313" key="1">
    <source>
        <dbReference type="EMBL" id="KAK4222345.1"/>
    </source>
</evidence>
<evidence type="ECO:0008006" key="3">
    <source>
        <dbReference type="Google" id="ProtNLM"/>
    </source>
</evidence>
<protein>
    <recommendedName>
        <fullName evidence="3">F-box domain-containing protein</fullName>
    </recommendedName>
</protein>